<evidence type="ECO:0000259" key="1">
    <source>
        <dbReference type="Pfam" id="PF02368"/>
    </source>
</evidence>
<dbReference type="InterPro" id="IPR008964">
    <property type="entry name" value="Invasin/intimin_cell_adhesion"/>
</dbReference>
<feature type="domain" description="BIG2" evidence="1">
    <location>
        <begin position="3"/>
        <end position="71"/>
    </location>
</feature>
<dbReference type="Gene3D" id="2.60.40.1080">
    <property type="match status" value="1"/>
</dbReference>
<dbReference type="AlphaFoldDB" id="K1T1T2"/>
<sequence length="84" mass="9284">MEFKTSEKTVKNGERYIQMPVCVPDENVYNHYTWISSNEKIAIVNEKGLVKTKGPGSVTITAIAIDGSNTKASYVINVKCESLT</sequence>
<feature type="non-terminal residue" evidence="2">
    <location>
        <position position="84"/>
    </location>
</feature>
<gene>
    <name evidence="2" type="ORF">OBE_05726</name>
</gene>
<dbReference type="Pfam" id="PF02368">
    <property type="entry name" value="Big_2"/>
    <property type="match status" value="1"/>
</dbReference>
<reference evidence="2" key="1">
    <citation type="journal article" date="2013" name="Environ. Microbiol.">
        <title>Microbiota from the distal guts of lean and obese adolescents exhibit partial functional redundancy besides clear differences in community structure.</title>
        <authorList>
            <person name="Ferrer M."/>
            <person name="Ruiz A."/>
            <person name="Lanza F."/>
            <person name="Haange S.B."/>
            <person name="Oberbach A."/>
            <person name="Till H."/>
            <person name="Bargiela R."/>
            <person name="Campoy C."/>
            <person name="Segura M.T."/>
            <person name="Richter M."/>
            <person name="von Bergen M."/>
            <person name="Seifert J."/>
            <person name="Suarez A."/>
        </authorList>
    </citation>
    <scope>NUCLEOTIDE SEQUENCE</scope>
</reference>
<accession>K1T1T2</accession>
<evidence type="ECO:0000313" key="2">
    <source>
        <dbReference type="EMBL" id="EKC66867.1"/>
    </source>
</evidence>
<proteinExistence type="predicted"/>
<protein>
    <submittedName>
        <fullName evidence="2">Protein containing Bacterial Ig-like, group 2 domain protein</fullName>
    </submittedName>
</protein>
<dbReference type="EMBL" id="AJWZ01003932">
    <property type="protein sequence ID" value="EKC66867.1"/>
    <property type="molecule type" value="Genomic_DNA"/>
</dbReference>
<dbReference type="SUPFAM" id="SSF49373">
    <property type="entry name" value="Invasin/intimin cell-adhesion fragments"/>
    <property type="match status" value="1"/>
</dbReference>
<organism evidence="2">
    <name type="scientific">human gut metagenome</name>
    <dbReference type="NCBI Taxonomy" id="408170"/>
    <lineage>
        <taxon>unclassified sequences</taxon>
        <taxon>metagenomes</taxon>
        <taxon>organismal metagenomes</taxon>
    </lineage>
</organism>
<dbReference type="InterPro" id="IPR003343">
    <property type="entry name" value="Big_2"/>
</dbReference>
<name>K1T1T2_9ZZZZ</name>
<comment type="caution">
    <text evidence="2">The sequence shown here is derived from an EMBL/GenBank/DDBJ whole genome shotgun (WGS) entry which is preliminary data.</text>
</comment>